<gene>
    <name evidence="2" type="ORF">QYS62_004074</name>
</gene>
<protein>
    <recommendedName>
        <fullName evidence="4">Arrestin-like N-terminal domain-containing protein</fullName>
    </recommendedName>
</protein>
<organism evidence="2 3">
    <name type="scientific">Fusarium acuminatum</name>
    <dbReference type="NCBI Taxonomy" id="5515"/>
    <lineage>
        <taxon>Eukaryota</taxon>
        <taxon>Fungi</taxon>
        <taxon>Dikarya</taxon>
        <taxon>Ascomycota</taxon>
        <taxon>Pezizomycotina</taxon>
        <taxon>Sordariomycetes</taxon>
        <taxon>Hypocreomycetidae</taxon>
        <taxon>Hypocreales</taxon>
        <taxon>Nectriaceae</taxon>
        <taxon>Fusarium</taxon>
        <taxon>Fusarium tricinctum species complex</taxon>
    </lineage>
</organism>
<sequence length="352" mass="40150">MDPPSLMTNDSLGIRLDRTSFVPGGIITGHVFRKTPTICPDASLVLWVHGNAVSRSGASKVSFDLLYFKEHYAVLYDGPPLVDFAVERWRYRRSVKSRQPIPGVEDAKLSLRQSFKQSFSMPKDPEFKFNFYVEVPTVTQLDGPTPIPFRMLVAPDWNETSEIIRDVPQVVKPVSIQCWIETHTQYLTEKSDVMDRVTETDLGLRHANVHGFRRIRIPCATVWQPIDMGEKLDFRICDETTLAFYNTQPSLTHSFCTFNIKVKHKLRWEVKCEIQGERFTAEGTSDLVIKMPSSERVVESGSPESIDSPALEVPESVQTSDESWIRPPDEDAPPTFLEVQMEDLRAGRRSWT</sequence>
<evidence type="ECO:0000256" key="1">
    <source>
        <dbReference type="SAM" id="MobiDB-lite"/>
    </source>
</evidence>
<dbReference type="EMBL" id="CP151261">
    <property type="protein sequence ID" value="WZH43072.1"/>
    <property type="molecule type" value="Genomic_DNA"/>
</dbReference>
<evidence type="ECO:0000313" key="2">
    <source>
        <dbReference type="EMBL" id="WZH43072.1"/>
    </source>
</evidence>
<dbReference type="Proteomes" id="UP001489902">
    <property type="component" value="Chromosome 2"/>
</dbReference>
<reference evidence="2 3" key="1">
    <citation type="submission" date="2024-04" db="EMBL/GenBank/DDBJ databases">
        <title>Complete genome sequence of Fusarium acuminatum.</title>
        <authorList>
            <person name="Lan B."/>
        </authorList>
    </citation>
    <scope>NUCLEOTIDE SEQUENCE [LARGE SCALE GENOMIC DNA]</scope>
    <source>
        <strain evidence="2">1A</strain>
    </source>
</reference>
<evidence type="ECO:0000313" key="3">
    <source>
        <dbReference type="Proteomes" id="UP001489902"/>
    </source>
</evidence>
<feature type="region of interest" description="Disordered" evidence="1">
    <location>
        <begin position="298"/>
        <end position="334"/>
    </location>
</feature>
<name>A0ABZ2WT00_9HYPO</name>
<proteinExistence type="predicted"/>
<keyword evidence="3" id="KW-1185">Reference proteome</keyword>
<accession>A0ABZ2WT00</accession>
<evidence type="ECO:0008006" key="4">
    <source>
        <dbReference type="Google" id="ProtNLM"/>
    </source>
</evidence>